<dbReference type="OrthoDB" id="8959163at2"/>
<dbReference type="SUPFAM" id="SSF51735">
    <property type="entry name" value="NAD(P)-binding Rossmann-fold domains"/>
    <property type="match status" value="1"/>
</dbReference>
<sequence>MDMELDGRTAVVTGASKGIGLAATRSLTDAGAHVVAGARTLGPELEELVDARKVTFVEGDLSTAAGPVALVEAALRRGGVDILLNNVGGVKPRTEGFLSISDEDWNTAWTLGLLASVRTTRAAVPSMVERGRGVIVMTGSVNAFLPDPLVMDYSAVKAALTNFAKSLSKELGPQGIRVVSVSPGPVATDLWLGESGVAKTLSQATGKGAEDIAASAVAATPLGRFTTPQEVGDLITFLASERAANITGADVTIDAGMITTMR</sequence>
<evidence type="ECO:0000256" key="2">
    <source>
        <dbReference type="ARBA" id="ARBA00023002"/>
    </source>
</evidence>
<proteinExistence type="inferred from homology"/>
<dbReference type="NCBIfam" id="NF005095">
    <property type="entry name" value="PRK06523.1"/>
    <property type="match status" value="1"/>
</dbReference>
<keyword evidence="2" id="KW-0560">Oxidoreductase</keyword>
<dbReference type="FunFam" id="3.40.50.720:FF:000084">
    <property type="entry name" value="Short-chain dehydrogenase reductase"/>
    <property type="match status" value="1"/>
</dbReference>
<dbReference type="GO" id="GO:0016491">
    <property type="term" value="F:oxidoreductase activity"/>
    <property type="evidence" value="ECO:0007669"/>
    <property type="project" value="UniProtKB-KW"/>
</dbReference>
<dbReference type="PANTHER" id="PTHR42879:SF6">
    <property type="entry name" value="NADPH-DEPENDENT REDUCTASE BACG"/>
    <property type="match status" value="1"/>
</dbReference>
<reference evidence="3 4" key="1">
    <citation type="submission" date="2016-10" db="EMBL/GenBank/DDBJ databases">
        <authorList>
            <person name="de Groot N.N."/>
        </authorList>
    </citation>
    <scope>NUCLEOTIDE SEQUENCE [LARGE SCALE GENOMIC DNA]</scope>
    <source>
        <strain evidence="3 4">CGMCC 4.2023</strain>
    </source>
</reference>
<dbReference type="RefSeq" id="WP_103886563.1">
    <property type="nucleotide sequence ID" value="NZ_FNVU01000006.1"/>
</dbReference>
<dbReference type="InterPro" id="IPR050259">
    <property type="entry name" value="SDR"/>
</dbReference>
<organism evidence="3 4">
    <name type="scientific">Actinacidiphila yanglinensis</name>
    <dbReference type="NCBI Taxonomy" id="310779"/>
    <lineage>
        <taxon>Bacteria</taxon>
        <taxon>Bacillati</taxon>
        <taxon>Actinomycetota</taxon>
        <taxon>Actinomycetes</taxon>
        <taxon>Kitasatosporales</taxon>
        <taxon>Streptomycetaceae</taxon>
        <taxon>Actinacidiphila</taxon>
    </lineage>
</organism>
<evidence type="ECO:0000256" key="1">
    <source>
        <dbReference type="ARBA" id="ARBA00006484"/>
    </source>
</evidence>
<accession>A0A1H6B8A2</accession>
<dbReference type="PANTHER" id="PTHR42879">
    <property type="entry name" value="3-OXOACYL-(ACYL-CARRIER-PROTEIN) REDUCTASE"/>
    <property type="match status" value="1"/>
</dbReference>
<dbReference type="InterPro" id="IPR002347">
    <property type="entry name" value="SDR_fam"/>
</dbReference>
<gene>
    <name evidence="3" type="ORF">SAMN05216223_106303</name>
</gene>
<dbReference type="EMBL" id="FNVU01000006">
    <property type="protein sequence ID" value="SEG56852.1"/>
    <property type="molecule type" value="Genomic_DNA"/>
</dbReference>
<protein>
    <submittedName>
        <fullName evidence="3">NAD(P)-dependent dehydrogenase, short-chain alcohol dehydrogenase family</fullName>
    </submittedName>
</protein>
<name>A0A1H6B8A2_9ACTN</name>
<dbReference type="PRINTS" id="PR00081">
    <property type="entry name" value="GDHRDH"/>
</dbReference>
<dbReference type="Pfam" id="PF13561">
    <property type="entry name" value="adh_short_C2"/>
    <property type="match status" value="1"/>
</dbReference>
<dbReference type="InterPro" id="IPR036291">
    <property type="entry name" value="NAD(P)-bd_dom_sf"/>
</dbReference>
<dbReference type="PRINTS" id="PR00080">
    <property type="entry name" value="SDRFAMILY"/>
</dbReference>
<keyword evidence="4" id="KW-1185">Reference proteome</keyword>
<dbReference type="Gene3D" id="3.40.50.720">
    <property type="entry name" value="NAD(P)-binding Rossmann-like Domain"/>
    <property type="match status" value="1"/>
</dbReference>
<evidence type="ECO:0000313" key="4">
    <source>
        <dbReference type="Proteomes" id="UP000236754"/>
    </source>
</evidence>
<evidence type="ECO:0000313" key="3">
    <source>
        <dbReference type="EMBL" id="SEG56852.1"/>
    </source>
</evidence>
<dbReference type="AlphaFoldDB" id="A0A1H6B8A2"/>
<dbReference type="Proteomes" id="UP000236754">
    <property type="component" value="Unassembled WGS sequence"/>
</dbReference>
<comment type="similarity">
    <text evidence="1">Belongs to the short-chain dehydrogenases/reductases (SDR) family.</text>
</comment>